<evidence type="ECO:0000256" key="3">
    <source>
        <dbReference type="ARBA" id="ARBA00022801"/>
    </source>
</evidence>
<dbReference type="AlphaFoldDB" id="L9X810"/>
<protein>
    <submittedName>
        <fullName evidence="6">Succinylglutamate desuccinylase/aspartoacylase</fullName>
    </submittedName>
</protein>
<organism evidence="6 7">
    <name type="scientific">Natronococcus amylolyticus DSM 10524</name>
    <dbReference type="NCBI Taxonomy" id="1227497"/>
    <lineage>
        <taxon>Archaea</taxon>
        <taxon>Methanobacteriati</taxon>
        <taxon>Methanobacteriota</taxon>
        <taxon>Stenosarchaea group</taxon>
        <taxon>Halobacteria</taxon>
        <taxon>Halobacteriales</taxon>
        <taxon>Natrialbaceae</taxon>
        <taxon>Natronococcus</taxon>
    </lineage>
</organism>
<dbReference type="eggNOG" id="arCOG02890">
    <property type="taxonomic scope" value="Archaea"/>
</dbReference>
<proteinExistence type="predicted"/>
<comment type="cofactor">
    <cofactor evidence="1">
        <name>Zn(2+)</name>
        <dbReference type="ChEBI" id="CHEBI:29105"/>
    </cofactor>
</comment>
<dbReference type="Proteomes" id="UP000011688">
    <property type="component" value="Unassembled WGS sequence"/>
</dbReference>
<dbReference type="Pfam" id="PF24827">
    <property type="entry name" value="AstE_AspA_cat"/>
    <property type="match status" value="1"/>
</dbReference>
<sequence length="318" mass="34155">MEHETVSHSVSERTLARLPSGTDVSVTVHRYEGGPGPTVYLQAAQHGIELNGTAALRRLHERLLEAELAGTVVAVPVVNSLAFDHGSYVTPQAVDAVNPNFNRVWPGNDDGTLQERTVASLWELIEAADVVIDLHSGTADMLEHVRFQNGEHDSRRLASVFGADYLMTDPEPDRSLEEYRGTLRTAARLAGTTVIVPELSNSRQVDLEAARRGADGIENVLGELGMLRTEPLDPPSQTVLYDDGGRVGADRSGLFEPASGVAIGDRVSEGRELGTLYCPATFERRQSVTATTSGVIYSLTLESAVTAGEKLAGIADLE</sequence>
<dbReference type="PANTHER" id="PTHR37326:SF1">
    <property type="entry name" value="BLL3975 PROTEIN"/>
    <property type="match status" value="1"/>
</dbReference>
<evidence type="ECO:0000256" key="1">
    <source>
        <dbReference type="ARBA" id="ARBA00001947"/>
    </source>
</evidence>
<dbReference type="InterPro" id="IPR053138">
    <property type="entry name" value="N-alpha-Ac-DABA_deacetylase"/>
</dbReference>
<comment type="caution">
    <text evidence="6">The sequence shown here is derived from an EMBL/GenBank/DDBJ whole genome shotgun (WGS) entry which is preliminary data.</text>
</comment>
<feature type="domain" description="Succinylglutamate desuccinylase/Aspartoacylase catalytic" evidence="5">
    <location>
        <begin position="35"/>
        <end position="221"/>
    </location>
</feature>
<keyword evidence="2" id="KW-0479">Metal-binding</keyword>
<name>L9X810_9EURY</name>
<reference evidence="6 7" key="1">
    <citation type="journal article" date="2014" name="PLoS Genet.">
        <title>Phylogenetically driven sequencing of extremely halophilic archaea reveals strategies for static and dynamic osmo-response.</title>
        <authorList>
            <person name="Becker E.A."/>
            <person name="Seitzer P.M."/>
            <person name="Tritt A."/>
            <person name="Larsen D."/>
            <person name="Krusor M."/>
            <person name="Yao A.I."/>
            <person name="Wu D."/>
            <person name="Madern D."/>
            <person name="Eisen J.A."/>
            <person name="Darling A.E."/>
            <person name="Facciotti M.T."/>
        </authorList>
    </citation>
    <scope>NUCLEOTIDE SEQUENCE [LARGE SCALE GENOMIC DNA]</scope>
    <source>
        <strain evidence="6 7">DSM 10524</strain>
    </source>
</reference>
<evidence type="ECO:0000256" key="2">
    <source>
        <dbReference type="ARBA" id="ARBA00022723"/>
    </source>
</evidence>
<dbReference type="InterPro" id="IPR043795">
    <property type="entry name" value="N-alpha-Ac-DABA-like"/>
</dbReference>
<dbReference type="OrthoDB" id="184742at2157"/>
<dbReference type="GO" id="GO:0046872">
    <property type="term" value="F:metal ion binding"/>
    <property type="evidence" value="ECO:0007669"/>
    <property type="project" value="UniProtKB-KW"/>
</dbReference>
<dbReference type="PIRSF" id="PIRSF039012">
    <property type="entry name" value="ASP"/>
    <property type="match status" value="1"/>
</dbReference>
<keyword evidence="7" id="KW-1185">Reference proteome</keyword>
<dbReference type="GO" id="GO:0016788">
    <property type="term" value="F:hydrolase activity, acting on ester bonds"/>
    <property type="evidence" value="ECO:0007669"/>
    <property type="project" value="InterPro"/>
</dbReference>
<dbReference type="STRING" id="1227497.C491_12240"/>
<dbReference type="PANTHER" id="PTHR37326">
    <property type="entry name" value="BLL3975 PROTEIN"/>
    <property type="match status" value="1"/>
</dbReference>
<evidence type="ECO:0000256" key="4">
    <source>
        <dbReference type="ARBA" id="ARBA00022833"/>
    </source>
</evidence>
<dbReference type="InterPro" id="IPR055438">
    <property type="entry name" value="AstE_AspA_cat"/>
</dbReference>
<keyword evidence="4" id="KW-0862">Zinc</keyword>
<evidence type="ECO:0000313" key="6">
    <source>
        <dbReference type="EMBL" id="ELY56773.1"/>
    </source>
</evidence>
<dbReference type="Gene3D" id="3.40.630.10">
    <property type="entry name" value="Zn peptidases"/>
    <property type="match status" value="1"/>
</dbReference>
<gene>
    <name evidence="6" type="ORF">C491_12240</name>
</gene>
<evidence type="ECO:0000313" key="7">
    <source>
        <dbReference type="Proteomes" id="UP000011688"/>
    </source>
</evidence>
<dbReference type="SUPFAM" id="SSF53187">
    <property type="entry name" value="Zn-dependent exopeptidases"/>
    <property type="match status" value="1"/>
</dbReference>
<evidence type="ECO:0000259" key="5">
    <source>
        <dbReference type="Pfam" id="PF24827"/>
    </source>
</evidence>
<accession>L9X810</accession>
<dbReference type="EMBL" id="AOIB01000026">
    <property type="protein sequence ID" value="ELY56773.1"/>
    <property type="molecule type" value="Genomic_DNA"/>
</dbReference>
<dbReference type="GO" id="GO:0016811">
    <property type="term" value="F:hydrolase activity, acting on carbon-nitrogen (but not peptide) bonds, in linear amides"/>
    <property type="evidence" value="ECO:0007669"/>
    <property type="project" value="InterPro"/>
</dbReference>
<dbReference type="RefSeq" id="WP_005556598.1">
    <property type="nucleotide sequence ID" value="NZ_AOIB01000026.1"/>
</dbReference>
<keyword evidence="3" id="KW-0378">Hydrolase</keyword>